<keyword evidence="2" id="KW-1185">Reference proteome</keyword>
<proteinExistence type="predicted"/>
<dbReference type="RefSeq" id="WP_176975001.1">
    <property type="nucleotide sequence ID" value="NZ_JABZEO010000002.1"/>
</dbReference>
<protein>
    <submittedName>
        <fullName evidence="1">Conjugal transfer protein TrbC</fullName>
    </submittedName>
</protein>
<accession>A0A850R4C3</accession>
<reference evidence="1 2" key="1">
    <citation type="submission" date="2020-06" db="EMBL/GenBank/DDBJ databases">
        <title>Whole-genome sequence of Allochromatium humboldtianum DSM 21881, type strain.</title>
        <authorList>
            <person name="Kyndt J.A."/>
            <person name="Meyer T.E."/>
        </authorList>
    </citation>
    <scope>NUCLEOTIDE SEQUENCE [LARGE SCALE GENOMIC DNA]</scope>
    <source>
        <strain evidence="1 2">DSM 21881</strain>
    </source>
</reference>
<sequence length="400" mass="43927">MRCSEWGRGLVMMSVLAGSGVAAGPAPALPEPGLRDEAVRIEERALLEARPDWLQIQEPAAAQWARELGALEALKPPSWMAPSASGLSEPEPPSWTVTVLASRALGEAQLRELLAMAADRPEVRIVWRGVAPGESLGAFLRWIQTPLRAALANREAEAVPRLELDPRPFQNPLVELVPTLIVTDGDGTELARVSGLSDPDWILTQVRQGRRGDLGVRGPTVAVSEPDLIAELQRRLAGIDWAAERAAARARYWERATLIERPTAEQPRERRLDLTLEAQADVHLPDGTRVIRAGARVDPLAIRPFRQRLFVFDATDPRQVADVARRGAASRAEGRLPLYLATRLDRAAGWDGYRAVQTALGDPLYLLTPDVAQRFQIERVPARVEARGDTLVVVEWPPEG</sequence>
<name>A0A850R4C3_9GAMM</name>
<dbReference type="Proteomes" id="UP000592294">
    <property type="component" value="Unassembled WGS sequence"/>
</dbReference>
<dbReference type="InterPro" id="IPR019106">
    <property type="entry name" value="T4SS_TrbC"/>
</dbReference>
<evidence type="ECO:0000313" key="1">
    <source>
        <dbReference type="EMBL" id="NVZ08208.1"/>
    </source>
</evidence>
<evidence type="ECO:0000313" key="2">
    <source>
        <dbReference type="Proteomes" id="UP000592294"/>
    </source>
</evidence>
<dbReference type="EMBL" id="JABZEO010000002">
    <property type="protein sequence ID" value="NVZ08208.1"/>
    <property type="molecule type" value="Genomic_DNA"/>
</dbReference>
<dbReference type="Pfam" id="PF09673">
    <property type="entry name" value="TrbC_Ftype"/>
    <property type="match status" value="1"/>
</dbReference>
<comment type="caution">
    <text evidence="1">The sequence shown here is derived from an EMBL/GenBank/DDBJ whole genome shotgun (WGS) entry which is preliminary data.</text>
</comment>
<gene>
    <name evidence="1" type="ORF">HW932_02905</name>
</gene>
<dbReference type="AlphaFoldDB" id="A0A850R4C3"/>
<organism evidence="1 2">
    <name type="scientific">Allochromatium humboldtianum</name>
    <dbReference type="NCBI Taxonomy" id="504901"/>
    <lineage>
        <taxon>Bacteria</taxon>
        <taxon>Pseudomonadati</taxon>
        <taxon>Pseudomonadota</taxon>
        <taxon>Gammaproteobacteria</taxon>
        <taxon>Chromatiales</taxon>
        <taxon>Chromatiaceae</taxon>
        <taxon>Allochromatium</taxon>
    </lineage>
</organism>